<reference evidence="3" key="2">
    <citation type="journal article" date="2023" name="Plants (Basel)">
        <title>Annotation of the Turnera subulata (Passifloraceae) Draft Genome Reveals the S-Locus Evolved after the Divergence of Turneroideae from Passifloroideae in a Stepwise Manner.</title>
        <authorList>
            <person name="Henning P.M."/>
            <person name="Roalson E.H."/>
            <person name="Mir W."/>
            <person name="McCubbin A.G."/>
            <person name="Shore J.S."/>
        </authorList>
    </citation>
    <scope>NUCLEOTIDE SEQUENCE</scope>
    <source>
        <strain evidence="3">F60SS</strain>
    </source>
</reference>
<accession>A0A9Q0J5U6</accession>
<dbReference type="Gene3D" id="3.30.497.10">
    <property type="entry name" value="Antithrombin, subunit I, domain 2"/>
    <property type="match status" value="1"/>
</dbReference>
<protein>
    <recommendedName>
        <fullName evidence="5">Serpin domain-containing protein</fullName>
    </recommendedName>
</protein>
<sequence>MGGHYPESTDFVGTKPTKHKPEFGKQQPESKTKVRMCKAHSSFQNWRSDPGLEEEPLTEEVCVWYSHKARYTSNSEVKKMDFCLRLATAEILKGIEEDTKKNLVFSPFTSNCMLNMVASGSEGDSLRQLLHFLGSADLDDVNTRSSRMIGLARTKTVADEDFGKNQAAKTVADEDSVEEVNQLKERLANLVLCTDEPGTWRWSECSKGLNSDMTDCVVRVRSILLLLLGAHFGGVFFCACPEIWKCCLCRGWV</sequence>
<evidence type="ECO:0000313" key="4">
    <source>
        <dbReference type="Proteomes" id="UP001141552"/>
    </source>
</evidence>
<feature type="compositionally biased region" description="Basic and acidic residues" evidence="2">
    <location>
        <begin position="19"/>
        <end position="32"/>
    </location>
</feature>
<comment type="caution">
    <text evidence="3">The sequence shown here is derived from an EMBL/GenBank/DDBJ whole genome shotgun (WGS) entry which is preliminary data.</text>
</comment>
<keyword evidence="4" id="KW-1185">Reference proteome</keyword>
<proteinExistence type="inferred from homology"/>
<organism evidence="3 4">
    <name type="scientific">Turnera subulata</name>
    <dbReference type="NCBI Taxonomy" id="218843"/>
    <lineage>
        <taxon>Eukaryota</taxon>
        <taxon>Viridiplantae</taxon>
        <taxon>Streptophyta</taxon>
        <taxon>Embryophyta</taxon>
        <taxon>Tracheophyta</taxon>
        <taxon>Spermatophyta</taxon>
        <taxon>Magnoliopsida</taxon>
        <taxon>eudicotyledons</taxon>
        <taxon>Gunneridae</taxon>
        <taxon>Pentapetalae</taxon>
        <taxon>rosids</taxon>
        <taxon>fabids</taxon>
        <taxon>Malpighiales</taxon>
        <taxon>Passifloraceae</taxon>
        <taxon>Turnera</taxon>
    </lineage>
</organism>
<reference evidence="3" key="1">
    <citation type="submission" date="2022-02" db="EMBL/GenBank/DDBJ databases">
        <authorList>
            <person name="Henning P.M."/>
            <person name="McCubbin A.G."/>
            <person name="Shore J.S."/>
        </authorList>
    </citation>
    <scope>NUCLEOTIDE SEQUENCE</scope>
    <source>
        <strain evidence="3">F60SS</strain>
        <tissue evidence="3">Leaves</tissue>
    </source>
</reference>
<dbReference type="InterPro" id="IPR036186">
    <property type="entry name" value="Serpin_sf"/>
</dbReference>
<dbReference type="EMBL" id="JAKUCV010005893">
    <property type="protein sequence ID" value="KAJ4829484.1"/>
    <property type="molecule type" value="Genomic_DNA"/>
</dbReference>
<dbReference type="AlphaFoldDB" id="A0A9Q0J5U6"/>
<name>A0A9Q0J5U6_9ROSI</name>
<evidence type="ECO:0000256" key="2">
    <source>
        <dbReference type="SAM" id="MobiDB-lite"/>
    </source>
</evidence>
<dbReference type="InterPro" id="IPR042178">
    <property type="entry name" value="Serpin_sf_1"/>
</dbReference>
<feature type="region of interest" description="Disordered" evidence="2">
    <location>
        <begin position="1"/>
        <end position="32"/>
    </location>
</feature>
<gene>
    <name evidence="3" type="ORF">Tsubulata_001432</name>
</gene>
<comment type="similarity">
    <text evidence="1">Belongs to the serpin family.</text>
</comment>
<dbReference type="Proteomes" id="UP001141552">
    <property type="component" value="Unassembled WGS sequence"/>
</dbReference>
<dbReference type="SUPFAM" id="SSF56574">
    <property type="entry name" value="Serpins"/>
    <property type="match status" value="1"/>
</dbReference>
<evidence type="ECO:0000256" key="1">
    <source>
        <dbReference type="ARBA" id="ARBA00009500"/>
    </source>
</evidence>
<evidence type="ECO:0008006" key="5">
    <source>
        <dbReference type="Google" id="ProtNLM"/>
    </source>
</evidence>
<evidence type="ECO:0000313" key="3">
    <source>
        <dbReference type="EMBL" id="KAJ4829484.1"/>
    </source>
</evidence>